<protein>
    <submittedName>
        <fullName evidence="1">Uncharacterized protein</fullName>
    </submittedName>
</protein>
<keyword evidence="2" id="KW-1185">Reference proteome</keyword>
<organism evidence="1 2">
    <name type="scientific">Portunus trituberculatus</name>
    <name type="common">Swimming crab</name>
    <name type="synonym">Neptunus trituberculatus</name>
    <dbReference type="NCBI Taxonomy" id="210409"/>
    <lineage>
        <taxon>Eukaryota</taxon>
        <taxon>Metazoa</taxon>
        <taxon>Ecdysozoa</taxon>
        <taxon>Arthropoda</taxon>
        <taxon>Crustacea</taxon>
        <taxon>Multicrustacea</taxon>
        <taxon>Malacostraca</taxon>
        <taxon>Eumalacostraca</taxon>
        <taxon>Eucarida</taxon>
        <taxon>Decapoda</taxon>
        <taxon>Pleocyemata</taxon>
        <taxon>Brachyura</taxon>
        <taxon>Eubrachyura</taxon>
        <taxon>Portunoidea</taxon>
        <taxon>Portunidae</taxon>
        <taxon>Portuninae</taxon>
        <taxon>Portunus</taxon>
    </lineage>
</organism>
<reference evidence="1 2" key="1">
    <citation type="submission" date="2019-05" db="EMBL/GenBank/DDBJ databases">
        <title>Another draft genome of Portunus trituberculatus and its Hox gene families provides insights of decapod evolution.</title>
        <authorList>
            <person name="Jeong J.-H."/>
            <person name="Song I."/>
            <person name="Kim S."/>
            <person name="Choi T."/>
            <person name="Kim D."/>
            <person name="Ryu S."/>
            <person name="Kim W."/>
        </authorList>
    </citation>
    <scope>NUCLEOTIDE SEQUENCE [LARGE SCALE GENOMIC DNA]</scope>
    <source>
        <tissue evidence="1">Muscle</tissue>
    </source>
</reference>
<sequence length="58" mass="7033">MTHVSALCREPQGRKVLRRMRWHEEAELFLLTRKYEPPLEFHARLYNGMQYPNGIAYQ</sequence>
<dbReference type="Proteomes" id="UP000324222">
    <property type="component" value="Unassembled WGS sequence"/>
</dbReference>
<evidence type="ECO:0000313" key="1">
    <source>
        <dbReference type="EMBL" id="MPC43402.1"/>
    </source>
</evidence>
<dbReference type="EMBL" id="VSRR010005813">
    <property type="protein sequence ID" value="MPC43402.1"/>
    <property type="molecule type" value="Genomic_DNA"/>
</dbReference>
<proteinExistence type="predicted"/>
<comment type="caution">
    <text evidence="1">The sequence shown here is derived from an EMBL/GenBank/DDBJ whole genome shotgun (WGS) entry which is preliminary data.</text>
</comment>
<accession>A0A5B7FAD3</accession>
<name>A0A5B7FAD3_PORTR</name>
<gene>
    <name evidence="1" type="ORF">E2C01_037048</name>
</gene>
<evidence type="ECO:0000313" key="2">
    <source>
        <dbReference type="Proteomes" id="UP000324222"/>
    </source>
</evidence>
<dbReference type="AlphaFoldDB" id="A0A5B7FAD3"/>